<feature type="compositionally biased region" description="Low complexity" evidence="1">
    <location>
        <begin position="27"/>
        <end position="52"/>
    </location>
</feature>
<dbReference type="STRING" id="1280837.A0A316VIS2"/>
<evidence type="ECO:0000313" key="3">
    <source>
        <dbReference type="Proteomes" id="UP000245771"/>
    </source>
</evidence>
<dbReference type="RefSeq" id="XP_025357831.1">
    <property type="nucleotide sequence ID" value="XM_025497548.1"/>
</dbReference>
<gene>
    <name evidence="2" type="ORF">FA14DRAFT_15268</name>
</gene>
<dbReference type="AlphaFoldDB" id="A0A316VIS2"/>
<evidence type="ECO:0000256" key="1">
    <source>
        <dbReference type="SAM" id="MobiDB-lite"/>
    </source>
</evidence>
<sequence length="90" mass="9812">MTNFSPSSYPQIKAADAHKGQVREYQAPKAPQAPSAPSSSELGSELESFASSEPDHAEHVASTESVVPEQRQDVRAFLEEAKKPIVDEHH</sequence>
<feature type="compositionally biased region" description="Polar residues" evidence="1">
    <location>
        <begin position="1"/>
        <end position="10"/>
    </location>
</feature>
<organism evidence="2 3">
    <name type="scientific">Meira miltonrushii</name>
    <dbReference type="NCBI Taxonomy" id="1280837"/>
    <lineage>
        <taxon>Eukaryota</taxon>
        <taxon>Fungi</taxon>
        <taxon>Dikarya</taxon>
        <taxon>Basidiomycota</taxon>
        <taxon>Ustilaginomycotina</taxon>
        <taxon>Exobasidiomycetes</taxon>
        <taxon>Exobasidiales</taxon>
        <taxon>Brachybasidiaceae</taxon>
        <taxon>Meira</taxon>
    </lineage>
</organism>
<protein>
    <submittedName>
        <fullName evidence="2">Uncharacterized protein</fullName>
    </submittedName>
</protein>
<name>A0A316VIS2_9BASI</name>
<evidence type="ECO:0000313" key="2">
    <source>
        <dbReference type="EMBL" id="PWN37529.1"/>
    </source>
</evidence>
<feature type="region of interest" description="Disordered" evidence="1">
    <location>
        <begin position="1"/>
        <end position="90"/>
    </location>
</feature>
<accession>A0A316VIS2</accession>
<dbReference type="InterPro" id="IPR019711">
    <property type="entry name" value="ATP_synth_F0_suH"/>
</dbReference>
<reference evidence="2 3" key="1">
    <citation type="journal article" date="2018" name="Mol. Biol. Evol.">
        <title>Broad Genomic Sampling Reveals a Smut Pathogenic Ancestry of the Fungal Clade Ustilaginomycotina.</title>
        <authorList>
            <person name="Kijpornyongpan T."/>
            <person name="Mondo S.J."/>
            <person name="Barry K."/>
            <person name="Sandor L."/>
            <person name="Lee J."/>
            <person name="Lipzen A."/>
            <person name="Pangilinan J."/>
            <person name="LaButti K."/>
            <person name="Hainaut M."/>
            <person name="Henrissat B."/>
            <person name="Grigoriev I.V."/>
            <person name="Spatafora J.W."/>
            <person name="Aime M.C."/>
        </authorList>
    </citation>
    <scope>NUCLEOTIDE SEQUENCE [LARGE SCALE GENOMIC DNA]</scope>
    <source>
        <strain evidence="2 3">MCA 3882</strain>
    </source>
</reference>
<dbReference type="Pfam" id="PF10775">
    <property type="entry name" value="ATP_sub_h"/>
    <property type="match status" value="1"/>
</dbReference>
<feature type="compositionally biased region" description="Basic and acidic residues" evidence="1">
    <location>
        <begin position="70"/>
        <end position="90"/>
    </location>
</feature>
<proteinExistence type="predicted"/>
<dbReference type="GeneID" id="37019329"/>
<dbReference type="OrthoDB" id="274752at2759"/>
<dbReference type="InParanoid" id="A0A316VIS2"/>
<dbReference type="GO" id="GO:0015986">
    <property type="term" value="P:proton motive force-driven ATP synthesis"/>
    <property type="evidence" value="ECO:0007669"/>
    <property type="project" value="InterPro"/>
</dbReference>
<dbReference type="EMBL" id="KZ819602">
    <property type="protein sequence ID" value="PWN37529.1"/>
    <property type="molecule type" value="Genomic_DNA"/>
</dbReference>
<dbReference type="Proteomes" id="UP000245771">
    <property type="component" value="Unassembled WGS sequence"/>
</dbReference>
<keyword evidence="3" id="KW-1185">Reference proteome</keyword>